<evidence type="ECO:0000313" key="2">
    <source>
        <dbReference type="Proteomes" id="UP000264960"/>
    </source>
</evidence>
<dbReference type="RefSeq" id="WP_117730718.1">
    <property type="nucleotide sequence ID" value="NZ_CP027116.1"/>
</dbReference>
<protein>
    <submittedName>
        <fullName evidence="1">Uncharacterized protein</fullName>
    </submittedName>
</protein>
<gene>
    <name evidence="1" type="ORF">C5695_10760</name>
</gene>
<reference evidence="1 2" key="1">
    <citation type="submission" date="2018-02" db="EMBL/GenBank/DDBJ databases">
        <title>The complete genome of two Bacillus pumilus strains from Cuatro Cienegas, Coahuila, Mexico.</title>
        <authorList>
            <person name="Zarza E."/>
            <person name="Alcaraz L.D."/>
            <person name="Aguilar-Salinas B."/>
            <person name="Islas A."/>
            <person name="Olmedo-Alvarez G."/>
        </authorList>
    </citation>
    <scope>NUCLEOTIDE SEQUENCE [LARGE SCALE GENOMIC DNA]</scope>
    <source>
        <strain evidence="1 2">145</strain>
    </source>
</reference>
<proteinExistence type="predicted"/>
<accession>A0AAD0HNP1</accession>
<dbReference type="AlphaFoldDB" id="A0AAD0HNP1"/>
<dbReference type="Proteomes" id="UP000264960">
    <property type="component" value="Chromosome"/>
</dbReference>
<evidence type="ECO:0000313" key="1">
    <source>
        <dbReference type="EMBL" id="AVM24289.1"/>
    </source>
</evidence>
<sequence>MSEKLTQLEKELWDVTVKKEMLETSIKKKKAEVERELIDKTSISIANRGNVDKSDVRVILDDLVVKIKSLHNVF</sequence>
<dbReference type="EMBL" id="CP027116">
    <property type="protein sequence ID" value="AVM24289.1"/>
    <property type="molecule type" value="Genomic_DNA"/>
</dbReference>
<name>A0AAD0HNP1_BACPU</name>
<organism evidence="1 2">
    <name type="scientific">Bacillus pumilus</name>
    <name type="common">Bacillus mesentericus</name>
    <dbReference type="NCBI Taxonomy" id="1408"/>
    <lineage>
        <taxon>Bacteria</taxon>
        <taxon>Bacillati</taxon>
        <taxon>Bacillota</taxon>
        <taxon>Bacilli</taxon>
        <taxon>Bacillales</taxon>
        <taxon>Bacillaceae</taxon>
        <taxon>Bacillus</taxon>
    </lineage>
</organism>